<accession>A0A126V224</accession>
<dbReference type="Proteomes" id="UP000070371">
    <property type="component" value="Chromosome"/>
</dbReference>
<sequence>MTAIGCERISELNPLGDVILKKSRARGFWVWFSVVLVTLSACVPSDDTSSEEAKKLANIDAYESSTQERLSRDVPYFPFGIQKTCGNTYPRLKLADVRQSPQQGNISLWETHSKKANVARYLLWNEVRACGFLFETPAADGEGPFSRGAYVTLYGMQSGVTESPRDMIVDGMAFPSVVYRDGTRQDAEVLRATYSKKFRECREQTGSSKETCQGVIRKWVSDNTATLGITYSGQEKNETVGLFMLDDRLLWAGREIK</sequence>
<proteinExistence type="predicted"/>
<dbReference type="KEGG" id="hat:RC74_14780"/>
<evidence type="ECO:0000313" key="2">
    <source>
        <dbReference type="Proteomes" id="UP000070371"/>
    </source>
</evidence>
<reference evidence="1 2" key="1">
    <citation type="submission" date="2016-02" db="EMBL/GenBank/DDBJ databases">
        <title>Complete genome sequence of Halocynthiibacter arcticus PAMC 20958t from arctic marine sediment.</title>
        <authorList>
            <person name="Lee Y.M."/>
            <person name="Baek K."/>
            <person name="Lee H.K."/>
            <person name="Shin S.C."/>
        </authorList>
    </citation>
    <scope>NUCLEOTIDE SEQUENCE [LARGE SCALE GENOMIC DNA]</scope>
    <source>
        <strain evidence="1">PAMC 20958</strain>
    </source>
</reference>
<dbReference type="EMBL" id="CP014327">
    <property type="protein sequence ID" value="AML52372.1"/>
    <property type="molecule type" value="Genomic_DNA"/>
</dbReference>
<keyword evidence="2" id="KW-1185">Reference proteome</keyword>
<dbReference type="AlphaFoldDB" id="A0A126V224"/>
<evidence type="ECO:0000313" key="1">
    <source>
        <dbReference type="EMBL" id="AML52372.1"/>
    </source>
</evidence>
<gene>
    <name evidence="1" type="ORF">RC74_14780</name>
</gene>
<protein>
    <submittedName>
        <fullName evidence="1">Uncharacterized protein</fullName>
    </submittedName>
</protein>
<organism evidence="1 2">
    <name type="scientific">Falsihalocynthiibacter arcticus</name>
    <dbReference type="NCBI Taxonomy" id="1579316"/>
    <lineage>
        <taxon>Bacteria</taxon>
        <taxon>Pseudomonadati</taxon>
        <taxon>Pseudomonadota</taxon>
        <taxon>Alphaproteobacteria</taxon>
        <taxon>Rhodobacterales</taxon>
        <taxon>Roseobacteraceae</taxon>
        <taxon>Falsihalocynthiibacter</taxon>
    </lineage>
</organism>
<name>A0A126V224_9RHOB</name>